<keyword evidence="1" id="KW-0732">Signal</keyword>
<dbReference type="AlphaFoldDB" id="A0AAE3LLF6"/>
<protein>
    <submittedName>
        <fullName evidence="2">Uncharacterized protein</fullName>
    </submittedName>
</protein>
<dbReference type="RefSeq" id="WP_263039048.1">
    <property type="nucleotide sequence ID" value="NZ_JAOTPL010000038.1"/>
</dbReference>
<evidence type="ECO:0000256" key="1">
    <source>
        <dbReference type="SAM" id="SignalP"/>
    </source>
</evidence>
<feature type="chain" id="PRO_5041941555" evidence="1">
    <location>
        <begin position="20"/>
        <end position="143"/>
    </location>
</feature>
<evidence type="ECO:0000313" key="2">
    <source>
        <dbReference type="EMBL" id="MCU7695563.1"/>
    </source>
</evidence>
<feature type="signal peptide" evidence="1">
    <location>
        <begin position="1"/>
        <end position="19"/>
    </location>
</feature>
<reference evidence="2" key="1">
    <citation type="submission" date="2022-10" db="EMBL/GenBank/DDBJ databases">
        <authorList>
            <person name="Kim H.S."/>
            <person name="Kim J.-S."/>
            <person name="Suh M.K."/>
            <person name="Eom M.K."/>
            <person name="Lee J.-S."/>
        </authorList>
    </citation>
    <scope>NUCLEOTIDE SEQUENCE</scope>
    <source>
        <strain evidence="2">LIP-5</strain>
    </source>
</reference>
<name>A0AAE3LLF6_9BACT</name>
<organism evidence="2 3">
    <name type="scientific">Haoranjiania flava</name>
    <dbReference type="NCBI Taxonomy" id="1856322"/>
    <lineage>
        <taxon>Bacteria</taxon>
        <taxon>Pseudomonadati</taxon>
        <taxon>Bacteroidota</taxon>
        <taxon>Chitinophagia</taxon>
        <taxon>Chitinophagales</taxon>
        <taxon>Chitinophagaceae</taxon>
        <taxon>Haoranjiania</taxon>
    </lineage>
</organism>
<sequence length="143" mass="16170">MKKILIILMVFFITKGANAQAGVSDTLAYVNQIKANKSQYIGKPFSVLLADLQAGIKFFTPRSGMSAYKNKETSTGFYFIIPEYMEDFGSYNFEIKWATPLDRAVTDQIYGSGQYAGQWRPEPAQYYGTGIIADIVVDWRYNN</sequence>
<keyword evidence="3" id="KW-1185">Reference proteome</keyword>
<dbReference type="EMBL" id="JAOTPL010000038">
    <property type="protein sequence ID" value="MCU7695563.1"/>
    <property type="molecule type" value="Genomic_DNA"/>
</dbReference>
<accession>A0AAE3LLF6</accession>
<gene>
    <name evidence="2" type="ORF">OD355_13640</name>
</gene>
<evidence type="ECO:0000313" key="3">
    <source>
        <dbReference type="Proteomes" id="UP001209317"/>
    </source>
</evidence>
<dbReference type="Proteomes" id="UP001209317">
    <property type="component" value="Unassembled WGS sequence"/>
</dbReference>
<proteinExistence type="predicted"/>
<comment type="caution">
    <text evidence="2">The sequence shown here is derived from an EMBL/GenBank/DDBJ whole genome shotgun (WGS) entry which is preliminary data.</text>
</comment>